<evidence type="ECO:0000256" key="4">
    <source>
        <dbReference type="ARBA" id="ARBA00022840"/>
    </source>
</evidence>
<evidence type="ECO:0000256" key="2">
    <source>
        <dbReference type="ARBA" id="ARBA00022505"/>
    </source>
</evidence>
<reference evidence="8 9" key="1">
    <citation type="submission" date="2022-07" db="EMBL/GenBank/DDBJ databases">
        <title>Novel species in genus Aeromicrobium.</title>
        <authorList>
            <person name="Ye L."/>
        </authorList>
    </citation>
    <scope>NUCLEOTIDE SEQUENCE [LARGE SCALE GENOMIC DNA]</scope>
    <source>
        <strain evidence="9">zg-Y50</strain>
    </source>
</reference>
<dbReference type="PROSITE" id="PS50893">
    <property type="entry name" value="ABC_TRANSPORTER_2"/>
    <property type="match status" value="1"/>
</dbReference>
<dbReference type="SUPFAM" id="SSF52540">
    <property type="entry name" value="P-loop containing nucleoside triphosphate hydrolases"/>
    <property type="match status" value="1"/>
</dbReference>
<dbReference type="Gene3D" id="3.40.50.300">
    <property type="entry name" value="P-loop containing nucleotide triphosphate hydrolases"/>
    <property type="match status" value="1"/>
</dbReference>
<evidence type="ECO:0000259" key="6">
    <source>
        <dbReference type="PROSITE" id="PS50893"/>
    </source>
</evidence>
<dbReference type="PANTHER" id="PTHR42781:SF4">
    <property type="entry name" value="SPERMIDINE_PUTRESCINE IMPORT ATP-BINDING PROTEIN POTA"/>
    <property type="match status" value="1"/>
</dbReference>
<evidence type="ECO:0000256" key="1">
    <source>
        <dbReference type="ARBA" id="ARBA00022448"/>
    </source>
</evidence>
<dbReference type="EMBL" id="CP101990">
    <property type="protein sequence ID" value="UUI67503.1"/>
    <property type="molecule type" value="Genomic_DNA"/>
</dbReference>
<keyword evidence="3" id="KW-0547">Nucleotide-binding</keyword>
<dbReference type="InterPro" id="IPR008995">
    <property type="entry name" value="Mo/tungstate-bd_C_term_dom"/>
</dbReference>
<evidence type="ECO:0000313" key="8">
    <source>
        <dbReference type="EMBL" id="UUI67503.1"/>
    </source>
</evidence>
<dbReference type="Proteomes" id="UP001315860">
    <property type="component" value="Chromosome"/>
</dbReference>
<sequence>MVRLAAVLSDPGRGVAMEVEVADGETLAVLGPNGAGKSSLLAAIAGLWRPAEGHVTVGERVLVADGVWVPPHRRSVALLGQEARLFPHLTVRENVAFGPRSQGRSDATRLGDQWLEQVGGSALAERRPRELSGGQAQRVAIARALAVEPDVVLLDEPLAALDVEAVPELRRLLRVILARTTTVLVTHDPLDALSLADRAVVVEAGRIVHEGPARDVLLHPRSAFGAALAGVNLVEGVATGVDTVRANDGRELTGIAARPLSAGAGATATFAPTAVALHREQPAGSPRNVLRGTVGAIESRGATCRVEIEGWIADVTTAAAAELRLEPGDDLWLSIKATEVRLEPV</sequence>
<dbReference type="PANTHER" id="PTHR42781">
    <property type="entry name" value="SPERMIDINE/PUTRESCINE IMPORT ATP-BINDING PROTEIN POTA"/>
    <property type="match status" value="1"/>
</dbReference>
<dbReference type="SUPFAM" id="SSF50331">
    <property type="entry name" value="MOP-like"/>
    <property type="match status" value="1"/>
</dbReference>
<accession>A0ABY5KCK3</accession>
<evidence type="ECO:0000256" key="3">
    <source>
        <dbReference type="ARBA" id="ARBA00022741"/>
    </source>
</evidence>
<dbReference type="InterPro" id="IPR003439">
    <property type="entry name" value="ABC_transporter-like_ATP-bd"/>
</dbReference>
<keyword evidence="2 5" id="KW-0500">Molybdenum</keyword>
<gene>
    <name evidence="8" type="ORF">NP095_09820</name>
</gene>
<dbReference type="PROSITE" id="PS00211">
    <property type="entry name" value="ABC_TRANSPORTER_1"/>
    <property type="match status" value="1"/>
</dbReference>
<dbReference type="InterPro" id="IPR017871">
    <property type="entry name" value="ABC_transporter-like_CS"/>
</dbReference>
<dbReference type="RefSeq" id="WP_256766062.1">
    <property type="nucleotide sequence ID" value="NZ_CP101990.1"/>
</dbReference>
<evidence type="ECO:0000313" key="9">
    <source>
        <dbReference type="Proteomes" id="UP001315860"/>
    </source>
</evidence>
<keyword evidence="9" id="KW-1185">Reference proteome</keyword>
<dbReference type="SMART" id="SM00382">
    <property type="entry name" value="AAA"/>
    <property type="match status" value="1"/>
</dbReference>
<dbReference type="InterPro" id="IPR003593">
    <property type="entry name" value="AAA+_ATPase"/>
</dbReference>
<proteinExistence type="predicted"/>
<dbReference type="InterPro" id="IPR050093">
    <property type="entry name" value="ABC_SmlMolc_Importer"/>
</dbReference>
<feature type="domain" description="ABC transporter" evidence="6">
    <location>
        <begin position="2"/>
        <end position="229"/>
    </location>
</feature>
<dbReference type="Pfam" id="PF00005">
    <property type="entry name" value="ABC_tran"/>
    <property type="match status" value="1"/>
</dbReference>
<feature type="domain" description="Mop" evidence="7">
    <location>
        <begin position="283"/>
        <end position="344"/>
    </location>
</feature>
<dbReference type="InterPro" id="IPR027417">
    <property type="entry name" value="P-loop_NTPase"/>
</dbReference>
<dbReference type="Gene3D" id="2.40.50.100">
    <property type="match status" value="1"/>
</dbReference>
<dbReference type="Pfam" id="PF03459">
    <property type="entry name" value="TOBE"/>
    <property type="match status" value="1"/>
</dbReference>
<organism evidence="8 9">
    <name type="scientific">Aeromicrobium duanguangcaii</name>
    <dbReference type="NCBI Taxonomy" id="2968086"/>
    <lineage>
        <taxon>Bacteria</taxon>
        <taxon>Bacillati</taxon>
        <taxon>Actinomycetota</taxon>
        <taxon>Actinomycetes</taxon>
        <taxon>Propionibacteriales</taxon>
        <taxon>Nocardioidaceae</taxon>
        <taxon>Aeromicrobium</taxon>
    </lineage>
</organism>
<protein>
    <submittedName>
        <fullName evidence="8">ABC transporter ATP-binding protein</fullName>
    </submittedName>
</protein>
<dbReference type="PROSITE" id="PS51866">
    <property type="entry name" value="MOP"/>
    <property type="match status" value="1"/>
</dbReference>
<evidence type="ECO:0000259" key="7">
    <source>
        <dbReference type="PROSITE" id="PS51866"/>
    </source>
</evidence>
<dbReference type="InterPro" id="IPR005116">
    <property type="entry name" value="Transp-assoc_OB_typ1"/>
</dbReference>
<name>A0ABY5KCK3_9ACTN</name>
<dbReference type="InterPro" id="IPR004606">
    <property type="entry name" value="Mop_domain"/>
</dbReference>
<evidence type="ECO:0000256" key="5">
    <source>
        <dbReference type="PROSITE-ProRule" id="PRU01213"/>
    </source>
</evidence>
<dbReference type="GO" id="GO:0005524">
    <property type="term" value="F:ATP binding"/>
    <property type="evidence" value="ECO:0007669"/>
    <property type="project" value="UniProtKB-KW"/>
</dbReference>
<keyword evidence="4 8" id="KW-0067">ATP-binding</keyword>
<keyword evidence="1" id="KW-0813">Transport</keyword>